<reference evidence="3" key="1">
    <citation type="submission" date="2016-02" db="EMBL/GenBank/DDBJ databases">
        <authorList>
            <person name="Wibberg D."/>
        </authorList>
    </citation>
    <scope>NUCLEOTIDE SEQUENCE [LARGE SCALE GENOMIC DNA]</scope>
</reference>
<feature type="region of interest" description="Disordered" evidence="1">
    <location>
        <begin position="51"/>
        <end position="73"/>
    </location>
</feature>
<accession>A0A1C3NVJ5</accession>
<evidence type="ECO:0000313" key="2">
    <source>
        <dbReference type="EMBL" id="SBW19499.1"/>
    </source>
</evidence>
<name>A0A1C3NVJ5_9ACTN</name>
<evidence type="ECO:0000313" key="3">
    <source>
        <dbReference type="Proteomes" id="UP000199013"/>
    </source>
</evidence>
<feature type="region of interest" description="Disordered" evidence="1">
    <location>
        <begin position="1"/>
        <end position="24"/>
    </location>
</feature>
<protein>
    <submittedName>
        <fullName evidence="2">Uncharacterized protein</fullName>
    </submittedName>
</protein>
<organism evidence="2 3">
    <name type="scientific">Candidatus Protofrankia californiensis</name>
    <dbReference type="NCBI Taxonomy" id="1839754"/>
    <lineage>
        <taxon>Bacteria</taxon>
        <taxon>Bacillati</taxon>
        <taxon>Actinomycetota</taxon>
        <taxon>Actinomycetes</taxon>
        <taxon>Frankiales</taxon>
        <taxon>Frankiaceae</taxon>
        <taxon>Protofrankia</taxon>
    </lineage>
</organism>
<sequence length="73" mass="8104">MTSLSGRLKPIKRPGVGRLTQDSSGSIRQMIVTEFLYGSSCTALYGFQTSTHDGRLRRDRRPGQADCMDEPGR</sequence>
<dbReference type="AlphaFoldDB" id="A0A1C3NVJ5"/>
<proteinExistence type="predicted"/>
<gene>
    <name evidence="2" type="ORF">FDG2_1415</name>
</gene>
<dbReference type="Proteomes" id="UP000199013">
    <property type="component" value="Unassembled WGS sequence"/>
</dbReference>
<dbReference type="EMBL" id="FLUV01000589">
    <property type="protein sequence ID" value="SBW19499.1"/>
    <property type="molecule type" value="Genomic_DNA"/>
</dbReference>
<evidence type="ECO:0000256" key="1">
    <source>
        <dbReference type="SAM" id="MobiDB-lite"/>
    </source>
</evidence>
<keyword evidence="3" id="KW-1185">Reference proteome</keyword>